<evidence type="ECO:0008006" key="5">
    <source>
        <dbReference type="Google" id="ProtNLM"/>
    </source>
</evidence>
<dbReference type="InterPro" id="IPR001753">
    <property type="entry name" value="Enoyl-CoA_hydra/iso"/>
</dbReference>
<dbReference type="EMBL" id="ADLK01000078">
    <property type="protein sequence ID" value="KMW08799.1"/>
    <property type="molecule type" value="Genomic_DNA"/>
</dbReference>
<name>A0A0J9B8T7_9FIRM</name>
<organism evidence="3 4">
    <name type="scientific">[Clostridium] citroniae WAL-19142</name>
    <dbReference type="NCBI Taxonomy" id="742734"/>
    <lineage>
        <taxon>Bacteria</taxon>
        <taxon>Bacillati</taxon>
        <taxon>Bacillota</taxon>
        <taxon>Clostridia</taxon>
        <taxon>Lachnospirales</taxon>
        <taxon>Lachnospiraceae</taxon>
        <taxon>Enterocloster</taxon>
    </lineage>
</organism>
<dbReference type="SUPFAM" id="SSF52096">
    <property type="entry name" value="ClpP/crotonase"/>
    <property type="match status" value="1"/>
</dbReference>
<proteinExistence type="inferred from homology"/>
<comment type="caution">
    <text evidence="3">The sequence shown here is derived from an EMBL/GenBank/DDBJ whole genome shotgun (WGS) entry which is preliminary data.</text>
</comment>
<dbReference type="OrthoDB" id="9775794at2"/>
<dbReference type="InterPro" id="IPR018376">
    <property type="entry name" value="Enoyl-CoA_hyd/isom_CS"/>
</dbReference>
<dbReference type="PROSITE" id="PS00166">
    <property type="entry name" value="ENOYL_COA_HYDRATASE"/>
    <property type="match status" value="1"/>
</dbReference>
<evidence type="ECO:0000256" key="1">
    <source>
        <dbReference type="ARBA" id="ARBA00005254"/>
    </source>
</evidence>
<comment type="similarity">
    <text evidence="1 2">Belongs to the enoyl-CoA hydratase/isomerase family.</text>
</comment>
<dbReference type="PATRIC" id="fig|742734.4.peg.742"/>
<gene>
    <name evidence="3" type="ORF">HMPREF9470_00696</name>
</gene>
<dbReference type="RefSeq" id="WP_045094118.1">
    <property type="nucleotide sequence ID" value="NZ_KQ235875.1"/>
</dbReference>
<dbReference type="Gene3D" id="3.90.226.10">
    <property type="entry name" value="2-enoyl-CoA Hydratase, Chain A, domain 1"/>
    <property type="match status" value="1"/>
</dbReference>
<dbReference type="PANTHER" id="PTHR43459:SF1">
    <property type="entry name" value="EG:BACN32G11.4 PROTEIN"/>
    <property type="match status" value="1"/>
</dbReference>
<accession>A0A0J9B8T7</accession>
<evidence type="ECO:0000256" key="2">
    <source>
        <dbReference type="RuleBase" id="RU003707"/>
    </source>
</evidence>
<dbReference type="GeneID" id="93165451"/>
<dbReference type="InterPro" id="IPR014748">
    <property type="entry name" value="Enoyl-CoA_hydra_C"/>
</dbReference>
<protein>
    <recommendedName>
        <fullName evidence="5">Enoyl-CoA hydratase</fullName>
    </recommendedName>
</protein>
<dbReference type="PANTHER" id="PTHR43459">
    <property type="entry name" value="ENOYL-COA HYDRATASE"/>
    <property type="match status" value="1"/>
</dbReference>
<dbReference type="GO" id="GO:0003824">
    <property type="term" value="F:catalytic activity"/>
    <property type="evidence" value="ECO:0007669"/>
    <property type="project" value="InterPro"/>
</dbReference>
<dbReference type="Pfam" id="PF00378">
    <property type="entry name" value="ECH_1"/>
    <property type="match status" value="1"/>
</dbReference>
<dbReference type="InterPro" id="IPR029045">
    <property type="entry name" value="ClpP/crotonase-like_dom_sf"/>
</dbReference>
<dbReference type="AlphaFoldDB" id="A0A0J9B8T7"/>
<evidence type="ECO:0000313" key="3">
    <source>
        <dbReference type="EMBL" id="KMW08799.1"/>
    </source>
</evidence>
<evidence type="ECO:0000313" key="4">
    <source>
        <dbReference type="Proteomes" id="UP000037392"/>
    </source>
</evidence>
<dbReference type="Proteomes" id="UP000037392">
    <property type="component" value="Unassembled WGS sequence"/>
</dbReference>
<dbReference type="Gene3D" id="1.10.12.10">
    <property type="entry name" value="Lyase 2-enoyl-coa Hydratase, Chain A, domain 2"/>
    <property type="match status" value="1"/>
</dbReference>
<sequence length="267" mass="29007">MCHYIVTSLKDKVGTIILNDPEKRNALSKAMASELCQALESYRFNPDVRVVVLRGAGGYFSAGGDITSMKKRVDCYARGLRPETQTKENMAGFNRLILAIRQIEKPVVSWIEGACAGGGLSIAMASDFSIADESCKMTFAFVNVGLAPDMGSSLMLMRRVGPARATDLFMTGRRFTGGEAARLDIITQAVPAGDLEQTVNALAAKLAAGPAVSYREIKGAVNRILYPDLYQCMAMESDYVDRLTHTADHAEAVYAFLEKRAPRFSGT</sequence>
<reference evidence="3 4" key="1">
    <citation type="submission" date="2011-04" db="EMBL/GenBank/DDBJ databases">
        <title>The Genome Sequence of Clostridium citroniae WAL-19142.</title>
        <authorList>
            <consortium name="The Broad Institute Genome Sequencing Platform"/>
            <person name="Earl A."/>
            <person name="Ward D."/>
            <person name="Feldgarden M."/>
            <person name="Gevers D."/>
            <person name="Warren Y.A."/>
            <person name="Tyrrell K.L."/>
            <person name="Citron D.M."/>
            <person name="Goldstein E.J."/>
            <person name="Daigneault M."/>
            <person name="Allen-Vercoe E."/>
            <person name="Young S.K."/>
            <person name="Zeng Q."/>
            <person name="Gargeya S."/>
            <person name="Fitzgerald M."/>
            <person name="Haas B."/>
            <person name="Abouelleil A."/>
            <person name="Alvarado L."/>
            <person name="Arachchi H.M."/>
            <person name="Berlin A."/>
            <person name="Brown A."/>
            <person name="Chapman S.B."/>
            <person name="Chen Z."/>
            <person name="Dunbar C."/>
            <person name="Freedman E."/>
            <person name="Gearin G."/>
            <person name="Gellesch M."/>
            <person name="Goldberg J."/>
            <person name="Griggs A."/>
            <person name="Gujja S."/>
            <person name="Heilman E.R."/>
            <person name="Heiman D."/>
            <person name="Howarth C."/>
            <person name="Larson L."/>
            <person name="Lui A."/>
            <person name="MacDonald P.J."/>
            <person name="Mehta T."/>
            <person name="Montmayeur A."/>
            <person name="Murphy C."/>
            <person name="Neiman D."/>
            <person name="Pearson M."/>
            <person name="Priest M."/>
            <person name="Roberts A."/>
            <person name="Saif S."/>
            <person name="Shea T."/>
            <person name="Shenoy N."/>
            <person name="Sisk P."/>
            <person name="Stolte C."/>
            <person name="Sykes S."/>
            <person name="White J."/>
            <person name="Yandava C."/>
            <person name="Wortman J."/>
            <person name="Nusbaum C."/>
            <person name="Birren B."/>
        </authorList>
    </citation>
    <scope>NUCLEOTIDE SEQUENCE [LARGE SCALE GENOMIC DNA]</scope>
    <source>
        <strain evidence="3 4">WAL-19142</strain>
    </source>
</reference>
<dbReference type="CDD" id="cd06558">
    <property type="entry name" value="crotonase-like"/>
    <property type="match status" value="1"/>
</dbReference>